<dbReference type="Pfam" id="PF07732">
    <property type="entry name" value="Cu-oxidase_3"/>
    <property type="match status" value="1"/>
</dbReference>
<keyword evidence="7" id="KW-0677">Repeat</keyword>
<evidence type="ECO:0000259" key="14">
    <source>
        <dbReference type="Pfam" id="PF00394"/>
    </source>
</evidence>
<comment type="similarity">
    <text evidence="3">Belongs to the multicopper oxidase family.</text>
</comment>
<feature type="signal peptide" evidence="13">
    <location>
        <begin position="1"/>
        <end position="17"/>
    </location>
</feature>
<dbReference type="Gene3D" id="2.60.40.420">
    <property type="entry name" value="Cupredoxins - blue copper proteins"/>
    <property type="match status" value="3"/>
</dbReference>
<evidence type="ECO:0000256" key="7">
    <source>
        <dbReference type="ARBA" id="ARBA00022737"/>
    </source>
</evidence>
<dbReference type="GO" id="GO:0052716">
    <property type="term" value="F:hydroquinone:oxygen oxidoreductase activity"/>
    <property type="evidence" value="ECO:0007669"/>
    <property type="project" value="UniProtKB-EC"/>
</dbReference>
<evidence type="ECO:0000313" key="17">
    <source>
        <dbReference type="EMBL" id="KAF7527768.1"/>
    </source>
</evidence>
<comment type="caution">
    <text evidence="17">The sequence shown here is derived from an EMBL/GenBank/DDBJ whole genome shotgun (WGS) entry which is preliminary data.</text>
</comment>
<evidence type="ECO:0000256" key="1">
    <source>
        <dbReference type="ARBA" id="ARBA00000349"/>
    </source>
</evidence>
<evidence type="ECO:0000313" key="18">
    <source>
        <dbReference type="Proteomes" id="UP000701341"/>
    </source>
</evidence>
<protein>
    <recommendedName>
        <fullName evidence="4">laccase</fullName>
        <ecNumber evidence="4">1.10.3.2</ecNumber>
    </recommendedName>
</protein>
<keyword evidence="11" id="KW-0325">Glycoprotein</keyword>
<proteinExistence type="inferred from homology"/>
<evidence type="ECO:0000256" key="2">
    <source>
        <dbReference type="ARBA" id="ARBA00001935"/>
    </source>
</evidence>
<dbReference type="AlphaFoldDB" id="A0A9P5L6S3"/>
<keyword evidence="8" id="KW-0560">Oxidoreductase</keyword>
<evidence type="ECO:0000256" key="13">
    <source>
        <dbReference type="SAM" id="SignalP"/>
    </source>
</evidence>
<dbReference type="EC" id="1.10.3.2" evidence="4"/>
<dbReference type="OrthoDB" id="2121828at2759"/>
<dbReference type="CDD" id="cd13901">
    <property type="entry name" value="CuRO_3_MaLCC_like"/>
    <property type="match status" value="1"/>
</dbReference>
<dbReference type="Proteomes" id="UP000701341">
    <property type="component" value="Unassembled WGS sequence"/>
</dbReference>
<reference evidence="17" key="1">
    <citation type="submission" date="2020-02" db="EMBL/GenBank/DDBJ databases">
        <authorList>
            <person name="Lichtner F.J."/>
        </authorList>
    </citation>
    <scope>NUCLEOTIDE SEQUENCE</scope>
    <source>
        <strain evidence="17">G10</strain>
    </source>
</reference>
<evidence type="ECO:0000256" key="11">
    <source>
        <dbReference type="ARBA" id="ARBA00023180"/>
    </source>
</evidence>
<dbReference type="FunFam" id="2.60.40.420:FF:000046">
    <property type="entry name" value="Multicopper oxidase"/>
    <property type="match status" value="1"/>
</dbReference>
<evidence type="ECO:0000259" key="15">
    <source>
        <dbReference type="Pfam" id="PF07731"/>
    </source>
</evidence>
<dbReference type="GO" id="GO:0005507">
    <property type="term" value="F:copper ion binding"/>
    <property type="evidence" value="ECO:0007669"/>
    <property type="project" value="InterPro"/>
</dbReference>
<dbReference type="PANTHER" id="PTHR11709:SF502">
    <property type="entry name" value="MULTICOPPER OXIDASE"/>
    <property type="match status" value="1"/>
</dbReference>
<evidence type="ECO:0000256" key="12">
    <source>
        <dbReference type="ARBA" id="ARBA00023185"/>
    </source>
</evidence>
<feature type="domain" description="Plastocyanin-like" evidence="16">
    <location>
        <begin position="69"/>
        <end position="183"/>
    </location>
</feature>
<accession>A0A9P5L6S3</accession>
<dbReference type="SUPFAM" id="SSF49503">
    <property type="entry name" value="Cupredoxins"/>
    <property type="match status" value="3"/>
</dbReference>
<evidence type="ECO:0000256" key="6">
    <source>
        <dbReference type="ARBA" id="ARBA00022729"/>
    </source>
</evidence>
<evidence type="ECO:0000256" key="9">
    <source>
        <dbReference type="ARBA" id="ARBA00023008"/>
    </source>
</evidence>
<dbReference type="FunFam" id="2.60.40.420:FF:000038">
    <property type="entry name" value="Extracellular dihydrogeodin oxidase/laccase"/>
    <property type="match status" value="1"/>
</dbReference>
<dbReference type="InterPro" id="IPR045087">
    <property type="entry name" value="Cu-oxidase_fam"/>
</dbReference>
<dbReference type="InterPro" id="IPR011707">
    <property type="entry name" value="Cu-oxidase-like_N"/>
</dbReference>
<keyword evidence="9" id="KW-0186">Copper</keyword>
<feature type="domain" description="Plastocyanin-like" evidence="14">
    <location>
        <begin position="195"/>
        <end position="336"/>
    </location>
</feature>
<dbReference type="Pfam" id="PF07731">
    <property type="entry name" value="Cu-oxidase_2"/>
    <property type="match status" value="1"/>
</dbReference>
<dbReference type="GO" id="GO:0046274">
    <property type="term" value="P:lignin catabolic process"/>
    <property type="evidence" value="ECO:0007669"/>
    <property type="project" value="UniProtKB-KW"/>
</dbReference>
<sequence length="560" mass="62148">MLLGGLFISSLLSLCTALGANQPVKSTRDTSCVNSASDRSCWKDGYDISTNYYDEVPDTGVVREYWLNVENTTAAPDGVEMPVQLINGSFPGPTIIADWGDTVVVHFTNSLQNNGSGLHFHGIRQNWTDGMDGVPSITQCPIAPGDSMTYRWRAVEYGTGWYHSHFYVQAWDGAFGGILINGPATANYDVDLGHVFLNDWYHQTADQLVSQAATGGPPTAPNGLINGTNTYGTNGSRFETSFEPTVRYRLRLVNAAADQHFRFMIDNHHLEVIATDFVPIHPYNTTQLSIGMGQRYDVIVTAKNLASGNFWLRAIPQEACSETDAVDNVKGIIRYNSTSTTDPTTSAYSYTDSCADEASSDLIPYLAINVSETYTYDTSEKVAVEVTDNALLWTMNKTSFRTQWEYPTLLQVAEGNNTWTQKQRVIHLPEADKWAYMVIHSPFAQDHPMHLHGHDFWVLGSGYGEFDSSNPDSLTLVNAPRRDVAMMPASGYLVIAIKTNNPGAWLMHCHIAWHTSEGFAVQILERQSEIKSDYAQLNSTCSKWSEYVHSDDLTQYDSGV</sequence>
<comment type="catalytic activity">
    <reaction evidence="1">
        <text>4 hydroquinone + O2 = 4 benzosemiquinone + 2 H2O</text>
        <dbReference type="Rhea" id="RHEA:11276"/>
        <dbReference type="ChEBI" id="CHEBI:15377"/>
        <dbReference type="ChEBI" id="CHEBI:15379"/>
        <dbReference type="ChEBI" id="CHEBI:17594"/>
        <dbReference type="ChEBI" id="CHEBI:17977"/>
        <dbReference type="EC" id="1.10.3.2"/>
    </reaction>
</comment>
<evidence type="ECO:0000256" key="4">
    <source>
        <dbReference type="ARBA" id="ARBA00012297"/>
    </source>
</evidence>
<evidence type="ECO:0000259" key="16">
    <source>
        <dbReference type="Pfam" id="PF07732"/>
    </source>
</evidence>
<evidence type="ECO:0000256" key="8">
    <source>
        <dbReference type="ARBA" id="ARBA00023002"/>
    </source>
</evidence>
<comment type="cofactor">
    <cofactor evidence="2">
        <name>Cu cation</name>
        <dbReference type="ChEBI" id="CHEBI:23378"/>
    </cofactor>
</comment>
<keyword evidence="5" id="KW-0479">Metal-binding</keyword>
<dbReference type="FunFam" id="2.60.40.420:FF:000021">
    <property type="entry name" value="Extracellular dihydrogeodin oxidase/laccase"/>
    <property type="match status" value="1"/>
</dbReference>
<dbReference type="InterPro" id="IPR011706">
    <property type="entry name" value="Cu-oxidase_C"/>
</dbReference>
<keyword evidence="6 13" id="KW-0732">Signal</keyword>
<dbReference type="InterPro" id="IPR001117">
    <property type="entry name" value="Cu-oxidase_2nd"/>
</dbReference>
<evidence type="ECO:0000256" key="3">
    <source>
        <dbReference type="ARBA" id="ARBA00010609"/>
    </source>
</evidence>
<keyword evidence="10" id="KW-1015">Disulfide bond</keyword>
<gene>
    <name evidence="17" type="ORF">PCG10_002239</name>
</gene>
<keyword evidence="18" id="KW-1185">Reference proteome</keyword>
<name>A0A9P5L6S3_PENCR</name>
<evidence type="ECO:0000256" key="10">
    <source>
        <dbReference type="ARBA" id="ARBA00023157"/>
    </source>
</evidence>
<dbReference type="PANTHER" id="PTHR11709">
    <property type="entry name" value="MULTI-COPPER OXIDASE"/>
    <property type="match status" value="1"/>
</dbReference>
<dbReference type="InterPro" id="IPR008972">
    <property type="entry name" value="Cupredoxin"/>
</dbReference>
<dbReference type="CDD" id="cd13854">
    <property type="entry name" value="CuRO_1_MaLCC_like"/>
    <property type="match status" value="1"/>
</dbReference>
<feature type="chain" id="PRO_5040184878" description="laccase" evidence="13">
    <location>
        <begin position="18"/>
        <end position="560"/>
    </location>
</feature>
<dbReference type="EMBL" id="JAAOZQ010000014">
    <property type="protein sequence ID" value="KAF7527768.1"/>
    <property type="molecule type" value="Genomic_DNA"/>
</dbReference>
<dbReference type="Pfam" id="PF00394">
    <property type="entry name" value="Cu-oxidase"/>
    <property type="match status" value="1"/>
</dbReference>
<organism evidence="17 18">
    <name type="scientific">Penicillium crustosum</name>
    <name type="common">Blue mold fungus</name>
    <dbReference type="NCBI Taxonomy" id="36656"/>
    <lineage>
        <taxon>Eukaryota</taxon>
        <taxon>Fungi</taxon>
        <taxon>Dikarya</taxon>
        <taxon>Ascomycota</taxon>
        <taxon>Pezizomycotina</taxon>
        <taxon>Eurotiomycetes</taxon>
        <taxon>Eurotiomycetidae</taxon>
        <taxon>Eurotiales</taxon>
        <taxon>Aspergillaceae</taxon>
        <taxon>Penicillium</taxon>
    </lineage>
</organism>
<keyword evidence="12" id="KW-0439">Lignin degradation</keyword>
<dbReference type="CDD" id="cd13880">
    <property type="entry name" value="CuRO_2_MaLCC_like"/>
    <property type="match status" value="1"/>
</dbReference>
<evidence type="ECO:0000256" key="5">
    <source>
        <dbReference type="ARBA" id="ARBA00022723"/>
    </source>
</evidence>
<feature type="domain" description="Plastocyanin-like" evidence="15">
    <location>
        <begin position="403"/>
        <end position="527"/>
    </location>
</feature>